<keyword evidence="4 9" id="KW-0812">Transmembrane</keyword>
<evidence type="ECO:0000256" key="2">
    <source>
        <dbReference type="ARBA" id="ARBA00009749"/>
    </source>
</evidence>
<feature type="transmembrane region" description="Helical" evidence="9">
    <location>
        <begin position="6"/>
        <end position="28"/>
    </location>
</feature>
<feature type="transmembrane region" description="Helical" evidence="9">
    <location>
        <begin position="244"/>
        <end position="265"/>
    </location>
</feature>
<reference evidence="11 12" key="1">
    <citation type="journal article" date="2013" name="BMC Genomics">
        <title>Genome sequencing and comparative genomics of honey bee microsporidia, Nosema apis reveal novel insights into host-parasite interactions.</title>
        <authorList>
            <person name="Chen Yp."/>
            <person name="Pettis J.S."/>
            <person name="Zhao Y."/>
            <person name="Liu X."/>
            <person name="Tallon L.J."/>
            <person name="Sadzewicz L.D."/>
            <person name="Li R."/>
            <person name="Zheng H."/>
            <person name="Huang S."/>
            <person name="Zhang X."/>
            <person name="Hamilton M.C."/>
            <person name="Pernal S.F."/>
            <person name="Melathopoulos A.P."/>
            <person name="Yan X."/>
            <person name="Evans J.D."/>
        </authorList>
    </citation>
    <scope>NUCLEOTIDE SEQUENCE [LARGE SCALE GENOMIC DNA]</scope>
    <source>
        <strain evidence="11 12">BRL 01</strain>
    </source>
</reference>
<evidence type="ECO:0000256" key="9">
    <source>
        <dbReference type="SAM" id="Phobius"/>
    </source>
</evidence>
<evidence type="ECO:0000256" key="6">
    <source>
        <dbReference type="ARBA" id="ARBA00022989"/>
    </source>
</evidence>
<feature type="transmembrane region" description="Helical" evidence="9">
    <location>
        <begin position="353"/>
        <end position="373"/>
    </location>
</feature>
<evidence type="ECO:0000256" key="5">
    <source>
        <dbReference type="ARBA" id="ARBA00022842"/>
    </source>
</evidence>
<dbReference type="PANTHER" id="PTHR16228:SF7">
    <property type="entry name" value="SLC41A_MGTE INTEGRAL MEMBRANE DOMAIN-CONTAINING PROTEIN"/>
    <property type="match status" value="1"/>
</dbReference>
<accession>T0MKR0</accession>
<keyword evidence="8 9" id="KW-0472">Membrane</keyword>
<evidence type="ECO:0000256" key="7">
    <source>
        <dbReference type="ARBA" id="ARBA00023065"/>
    </source>
</evidence>
<dbReference type="Proteomes" id="UP000053780">
    <property type="component" value="Unassembled WGS sequence"/>
</dbReference>
<protein>
    <recommendedName>
        <fullName evidence="10">SLC41A/MgtE integral membrane domain-containing protein</fullName>
    </recommendedName>
</protein>
<organism evidence="11 12">
    <name type="scientific">Vairimorpha apis BRL 01</name>
    <dbReference type="NCBI Taxonomy" id="1037528"/>
    <lineage>
        <taxon>Eukaryota</taxon>
        <taxon>Fungi</taxon>
        <taxon>Fungi incertae sedis</taxon>
        <taxon>Microsporidia</taxon>
        <taxon>Nosematidae</taxon>
        <taxon>Vairimorpha</taxon>
    </lineage>
</organism>
<dbReference type="PANTHER" id="PTHR16228">
    <property type="entry name" value="DIVALENT CATION TRANSPORTER SOLUTE CARRIER FAMILY 41"/>
    <property type="match status" value="1"/>
</dbReference>
<dbReference type="EMBL" id="KE647120">
    <property type="protein sequence ID" value="EQB61585.1"/>
    <property type="molecule type" value="Genomic_DNA"/>
</dbReference>
<dbReference type="GO" id="GO:0008324">
    <property type="term" value="F:monoatomic cation transmembrane transporter activity"/>
    <property type="evidence" value="ECO:0007669"/>
    <property type="project" value="InterPro"/>
</dbReference>
<feature type="transmembrane region" description="Helical" evidence="9">
    <location>
        <begin position="89"/>
        <end position="110"/>
    </location>
</feature>
<sequence>MFDLNLFLQSTPSLGISCIGLLITGNILEFSIKNKEIKMYPVLLLSNCILNFKGNIELLYAMYLSSMRKNSFISYKSYLKYTFDNANLVLFQSIIIGFTVGIIGISKIVLCGKINSHICTVIMATSLISCFITSLLFIFTLFLTIELSEYFNIDPDNIILPCIGTLTDYFSVKFILIFTKKFNQLPEQILLFYSILSLLISPFCLVIILKSKRKMPIQSVEILGFTYILSTISGYLLDHFSDKYSFIASFFPVYSGLAVSISYIYLHKIFTSIRNNTEHDKSSSYITLLTISLCMIISYTLLSIIIEGKKPLVFYSMFIILFLSQVIILLKIIESLSCRLHYFGGDVGVVSLPILAAVGDTISTIFLIGLAAINKQHYEFKDNSPALKFKIFIWVVSPFCLAPSVHAI</sequence>
<feature type="transmembrane region" description="Helical" evidence="9">
    <location>
        <begin position="40"/>
        <end position="63"/>
    </location>
</feature>
<comment type="similarity">
    <text evidence="2">Belongs to the SLC41A transporter family.</text>
</comment>
<name>T0MKR0_9MICR</name>
<feature type="domain" description="SLC41A/MgtE integral membrane" evidence="10">
    <location>
        <begin position="48"/>
        <end position="176"/>
    </location>
</feature>
<feature type="transmembrane region" description="Helical" evidence="9">
    <location>
        <begin position="122"/>
        <end position="145"/>
    </location>
</feature>
<dbReference type="SUPFAM" id="SSF161093">
    <property type="entry name" value="MgtE membrane domain-like"/>
    <property type="match status" value="2"/>
</dbReference>
<dbReference type="OrthoDB" id="666972at2759"/>
<dbReference type="Gene3D" id="1.10.357.20">
    <property type="entry name" value="SLC41 divalent cation transporters, integral membrane domain"/>
    <property type="match status" value="2"/>
</dbReference>
<evidence type="ECO:0000256" key="3">
    <source>
        <dbReference type="ARBA" id="ARBA00022448"/>
    </source>
</evidence>
<dbReference type="InterPro" id="IPR036739">
    <property type="entry name" value="SLC41_membr_dom_sf"/>
</dbReference>
<evidence type="ECO:0000313" key="12">
    <source>
        <dbReference type="Proteomes" id="UP000053780"/>
    </source>
</evidence>
<dbReference type="InterPro" id="IPR006667">
    <property type="entry name" value="SLC41_membr_dom"/>
</dbReference>
<dbReference type="GO" id="GO:0005886">
    <property type="term" value="C:plasma membrane"/>
    <property type="evidence" value="ECO:0007669"/>
    <property type="project" value="TreeGrafter"/>
</dbReference>
<dbReference type="HOGENOM" id="CLU_059050_0_0_1"/>
<feature type="transmembrane region" description="Helical" evidence="9">
    <location>
        <begin position="285"/>
        <end position="305"/>
    </location>
</feature>
<comment type="subcellular location">
    <subcellularLocation>
        <location evidence="1">Membrane</location>
        <topology evidence="1">Multi-pass membrane protein</topology>
    </subcellularLocation>
</comment>
<dbReference type="InterPro" id="IPR045349">
    <property type="entry name" value="SLC41A1-3"/>
</dbReference>
<evidence type="ECO:0000256" key="8">
    <source>
        <dbReference type="ARBA" id="ARBA00023136"/>
    </source>
</evidence>
<feature type="transmembrane region" description="Helical" evidence="9">
    <location>
        <begin position="190"/>
        <end position="209"/>
    </location>
</feature>
<keyword evidence="3" id="KW-0813">Transport</keyword>
<keyword evidence="12" id="KW-1185">Reference proteome</keyword>
<keyword evidence="7" id="KW-0406">Ion transport</keyword>
<gene>
    <name evidence="11" type="ORF">NAPIS_ORF00848</name>
</gene>
<dbReference type="Pfam" id="PF01769">
    <property type="entry name" value="MgtE"/>
    <property type="match status" value="1"/>
</dbReference>
<feature type="transmembrane region" description="Helical" evidence="9">
    <location>
        <begin position="312"/>
        <end position="333"/>
    </location>
</feature>
<dbReference type="AlphaFoldDB" id="T0MKR0"/>
<evidence type="ECO:0000313" key="11">
    <source>
        <dbReference type="EMBL" id="EQB61585.1"/>
    </source>
</evidence>
<keyword evidence="6 9" id="KW-1133">Transmembrane helix</keyword>
<proteinExistence type="inferred from homology"/>
<evidence type="ECO:0000259" key="10">
    <source>
        <dbReference type="Pfam" id="PF01769"/>
    </source>
</evidence>
<evidence type="ECO:0000256" key="1">
    <source>
        <dbReference type="ARBA" id="ARBA00004141"/>
    </source>
</evidence>
<dbReference type="VEuPathDB" id="MicrosporidiaDB:NAPIS_ORF00848"/>
<feature type="transmembrane region" description="Helical" evidence="9">
    <location>
        <begin position="157"/>
        <end position="178"/>
    </location>
</feature>
<evidence type="ECO:0000256" key="4">
    <source>
        <dbReference type="ARBA" id="ARBA00022692"/>
    </source>
</evidence>
<feature type="transmembrane region" description="Helical" evidence="9">
    <location>
        <begin position="215"/>
        <end position="237"/>
    </location>
</feature>
<keyword evidence="5" id="KW-0460">Magnesium</keyword>